<dbReference type="PROSITE" id="PS50041">
    <property type="entry name" value="C_TYPE_LECTIN_2"/>
    <property type="match status" value="1"/>
</dbReference>
<accession>A0AAV4JDY2</accession>
<protein>
    <recommendedName>
        <fullName evidence="1">C-type lectin domain-containing protein</fullName>
    </recommendedName>
</protein>
<gene>
    <name evidence="2" type="ORF">ElyMa_005045900</name>
</gene>
<reference evidence="2 3" key="1">
    <citation type="journal article" date="2021" name="Elife">
        <title>Chloroplast acquisition without the gene transfer in kleptoplastic sea slugs, Plakobranchus ocellatus.</title>
        <authorList>
            <person name="Maeda T."/>
            <person name="Takahashi S."/>
            <person name="Yoshida T."/>
            <person name="Shimamura S."/>
            <person name="Takaki Y."/>
            <person name="Nagai Y."/>
            <person name="Toyoda A."/>
            <person name="Suzuki Y."/>
            <person name="Arimoto A."/>
            <person name="Ishii H."/>
            <person name="Satoh N."/>
            <person name="Nishiyama T."/>
            <person name="Hasebe M."/>
            <person name="Maruyama T."/>
            <person name="Minagawa J."/>
            <person name="Obokata J."/>
            <person name="Shigenobu S."/>
        </authorList>
    </citation>
    <scope>NUCLEOTIDE SEQUENCE [LARGE SCALE GENOMIC DNA]</scope>
</reference>
<evidence type="ECO:0000313" key="2">
    <source>
        <dbReference type="EMBL" id="GFS20000.1"/>
    </source>
</evidence>
<dbReference type="InterPro" id="IPR016187">
    <property type="entry name" value="CTDL_fold"/>
</dbReference>
<evidence type="ECO:0000313" key="3">
    <source>
        <dbReference type="Proteomes" id="UP000762676"/>
    </source>
</evidence>
<dbReference type="InterPro" id="IPR001304">
    <property type="entry name" value="C-type_lectin-like"/>
</dbReference>
<proteinExistence type="predicted"/>
<dbReference type="Pfam" id="PF00059">
    <property type="entry name" value="Lectin_C"/>
    <property type="match status" value="1"/>
</dbReference>
<evidence type="ECO:0000259" key="1">
    <source>
        <dbReference type="PROSITE" id="PS50041"/>
    </source>
</evidence>
<dbReference type="InterPro" id="IPR016186">
    <property type="entry name" value="C-type_lectin-like/link_sf"/>
</dbReference>
<dbReference type="CDD" id="cd00037">
    <property type="entry name" value="CLECT"/>
    <property type="match status" value="1"/>
</dbReference>
<comment type="caution">
    <text evidence="2">The sequence shown here is derived from an EMBL/GenBank/DDBJ whole genome shotgun (WGS) entry which is preliminary data.</text>
</comment>
<sequence length="234" mass="26610">MHDWVSRTACWLYKPEDPTHFYGGRNLAEDSTTDTYVKMCFHADIYSGRHLVRHGPSLTPYRWPCQEDIPSQTADKEKIIYIFHPSASSWSEAKEVCESMGHRLAEFDSQTKRLILPQLMFNLSSQLYWSGFRHDQRWRSLDQISWMSSGVPVRPVPEMDSAVTSESSSCGATLMPEMVNKLTVCSRPLPFVCHRTRDVGQCGIHVARQTLLRGNLTTATSVSRLGIEPLSSEI</sequence>
<dbReference type="EMBL" id="BMAT01010091">
    <property type="protein sequence ID" value="GFS20000.1"/>
    <property type="molecule type" value="Genomic_DNA"/>
</dbReference>
<feature type="domain" description="C-type lectin" evidence="1">
    <location>
        <begin position="81"/>
        <end position="194"/>
    </location>
</feature>
<dbReference type="AlphaFoldDB" id="A0AAV4JDY2"/>
<keyword evidence="3" id="KW-1185">Reference proteome</keyword>
<name>A0AAV4JDY2_9GAST</name>
<organism evidence="2 3">
    <name type="scientific">Elysia marginata</name>
    <dbReference type="NCBI Taxonomy" id="1093978"/>
    <lineage>
        <taxon>Eukaryota</taxon>
        <taxon>Metazoa</taxon>
        <taxon>Spiralia</taxon>
        <taxon>Lophotrochozoa</taxon>
        <taxon>Mollusca</taxon>
        <taxon>Gastropoda</taxon>
        <taxon>Heterobranchia</taxon>
        <taxon>Euthyneura</taxon>
        <taxon>Panpulmonata</taxon>
        <taxon>Sacoglossa</taxon>
        <taxon>Placobranchoidea</taxon>
        <taxon>Plakobranchidae</taxon>
        <taxon>Elysia</taxon>
    </lineage>
</organism>
<dbReference type="Proteomes" id="UP000762676">
    <property type="component" value="Unassembled WGS sequence"/>
</dbReference>
<dbReference type="SUPFAM" id="SSF56436">
    <property type="entry name" value="C-type lectin-like"/>
    <property type="match status" value="1"/>
</dbReference>
<dbReference type="Gene3D" id="3.10.100.10">
    <property type="entry name" value="Mannose-Binding Protein A, subunit A"/>
    <property type="match status" value="1"/>
</dbReference>